<protein>
    <submittedName>
        <fullName evidence="3">Heavy-metal-associated domain-containing protein</fullName>
    </submittedName>
</protein>
<dbReference type="InterPro" id="IPR006121">
    <property type="entry name" value="HMA_dom"/>
</dbReference>
<feature type="chain" id="PRO_5028303015" evidence="1">
    <location>
        <begin position="21"/>
        <end position="122"/>
    </location>
</feature>
<dbReference type="SUPFAM" id="SSF55008">
    <property type="entry name" value="HMA, heavy metal-associated domain"/>
    <property type="match status" value="1"/>
</dbReference>
<dbReference type="EMBL" id="DRMN01000144">
    <property type="protein sequence ID" value="HFB54699.1"/>
    <property type="molecule type" value="Genomic_DNA"/>
</dbReference>
<reference evidence="3" key="1">
    <citation type="journal article" date="2020" name="mSystems">
        <title>Genome- and Community-Level Interaction Insights into Carbon Utilization and Element Cycling Functions of Hydrothermarchaeota in Hydrothermal Sediment.</title>
        <authorList>
            <person name="Zhou Z."/>
            <person name="Liu Y."/>
            <person name="Xu W."/>
            <person name="Pan J."/>
            <person name="Luo Z.H."/>
            <person name="Li M."/>
        </authorList>
    </citation>
    <scope>NUCLEOTIDE SEQUENCE [LARGE SCALE GENOMIC DNA]</scope>
    <source>
        <strain evidence="3">HyVt-489</strain>
    </source>
</reference>
<sequence>MKKAIILTAGLMMLAANVTATEVQYDLRVDGMTCPFCAATSEKALKKIKGVKAVSTDLKTAIIHVCATEEAQMSDQKLGKMLKKKGFTYVSKTQHAQCTLSEDTTDVQKTGFWKSMFHKHTS</sequence>
<organism evidence="3">
    <name type="scientific">Hellea balneolensis</name>
    <dbReference type="NCBI Taxonomy" id="287478"/>
    <lineage>
        <taxon>Bacteria</taxon>
        <taxon>Pseudomonadati</taxon>
        <taxon>Pseudomonadota</taxon>
        <taxon>Alphaproteobacteria</taxon>
        <taxon>Maricaulales</taxon>
        <taxon>Robiginitomaculaceae</taxon>
        <taxon>Hellea</taxon>
    </lineage>
</organism>
<dbReference type="Proteomes" id="UP000886042">
    <property type="component" value="Unassembled WGS sequence"/>
</dbReference>
<evidence type="ECO:0000259" key="2">
    <source>
        <dbReference type="PROSITE" id="PS50846"/>
    </source>
</evidence>
<evidence type="ECO:0000256" key="1">
    <source>
        <dbReference type="SAM" id="SignalP"/>
    </source>
</evidence>
<proteinExistence type="predicted"/>
<dbReference type="PROSITE" id="PS50846">
    <property type="entry name" value="HMA_2"/>
    <property type="match status" value="1"/>
</dbReference>
<accession>A0A7C3C1C7</accession>
<feature type="domain" description="HMA" evidence="2">
    <location>
        <begin position="23"/>
        <end position="90"/>
    </location>
</feature>
<name>A0A7C3C1C7_9PROT</name>
<gene>
    <name evidence="3" type="ORF">ENJ46_02150</name>
</gene>
<keyword evidence="1" id="KW-0732">Signal</keyword>
<dbReference type="GO" id="GO:0046872">
    <property type="term" value="F:metal ion binding"/>
    <property type="evidence" value="ECO:0007669"/>
    <property type="project" value="InterPro"/>
</dbReference>
<dbReference type="AlphaFoldDB" id="A0A7C3C1C7"/>
<dbReference type="Pfam" id="PF00403">
    <property type="entry name" value="HMA"/>
    <property type="match status" value="1"/>
</dbReference>
<comment type="caution">
    <text evidence="3">The sequence shown here is derived from an EMBL/GenBank/DDBJ whole genome shotgun (WGS) entry which is preliminary data.</text>
</comment>
<dbReference type="InterPro" id="IPR036163">
    <property type="entry name" value="HMA_dom_sf"/>
</dbReference>
<evidence type="ECO:0000313" key="3">
    <source>
        <dbReference type="EMBL" id="HFB54699.1"/>
    </source>
</evidence>
<feature type="signal peptide" evidence="1">
    <location>
        <begin position="1"/>
        <end position="20"/>
    </location>
</feature>
<dbReference type="Gene3D" id="3.30.70.100">
    <property type="match status" value="1"/>
</dbReference>
<dbReference type="CDD" id="cd00371">
    <property type="entry name" value="HMA"/>
    <property type="match status" value="1"/>
</dbReference>